<dbReference type="InterPro" id="IPR019870">
    <property type="entry name" value="Se_metab_YedF"/>
</dbReference>
<keyword evidence="4" id="KW-1185">Reference proteome</keyword>
<feature type="domain" description="UPF0033" evidence="2">
    <location>
        <begin position="2"/>
        <end position="70"/>
    </location>
</feature>
<reference evidence="3 4" key="1">
    <citation type="submission" date="2018-05" db="EMBL/GenBank/DDBJ databases">
        <title>The Hungate 1000. A catalogue of reference genomes from the rumen microbiome.</title>
        <authorList>
            <person name="Kelly W."/>
        </authorList>
    </citation>
    <scope>NUCLEOTIDE SEQUENCE [LARGE SCALE GENOMIC DNA]</scope>
    <source>
        <strain evidence="3 4">NLAE-zl-C242</strain>
    </source>
</reference>
<dbReference type="NCBIfam" id="TIGR03527">
    <property type="entry name" value="selenium_YedF"/>
    <property type="match status" value="1"/>
</dbReference>
<comment type="similarity">
    <text evidence="1">Belongs to the sulfur carrier protein TusA family.</text>
</comment>
<dbReference type="CDD" id="cd03421">
    <property type="entry name" value="SirA_like_N"/>
    <property type="match status" value="1"/>
</dbReference>
<dbReference type="InterPro" id="IPR003787">
    <property type="entry name" value="Sulphur_relay_DsrE/F-like"/>
</dbReference>
<dbReference type="OrthoDB" id="9801500at2"/>
<dbReference type="PANTHER" id="PTHR33279">
    <property type="entry name" value="SULFUR CARRIER PROTEIN YEDF-RELATED"/>
    <property type="match status" value="1"/>
</dbReference>
<gene>
    <name evidence="3" type="ORF">A8806_11047</name>
</gene>
<dbReference type="RefSeq" id="WP_109732238.1">
    <property type="nucleotide sequence ID" value="NZ_BAAACK010000029.1"/>
</dbReference>
<dbReference type="EMBL" id="QGDL01000010">
    <property type="protein sequence ID" value="PWJ27873.1"/>
    <property type="molecule type" value="Genomic_DNA"/>
</dbReference>
<dbReference type="InterPro" id="IPR001455">
    <property type="entry name" value="TusA-like"/>
</dbReference>
<organism evidence="3 4">
    <name type="scientific">Faecalicatena orotica</name>
    <dbReference type="NCBI Taxonomy" id="1544"/>
    <lineage>
        <taxon>Bacteria</taxon>
        <taxon>Bacillati</taxon>
        <taxon>Bacillota</taxon>
        <taxon>Clostridia</taxon>
        <taxon>Lachnospirales</taxon>
        <taxon>Lachnospiraceae</taxon>
        <taxon>Faecalicatena</taxon>
    </lineage>
</organism>
<evidence type="ECO:0000313" key="4">
    <source>
        <dbReference type="Proteomes" id="UP000245845"/>
    </source>
</evidence>
<sequence length="205" mass="22357">MITVNAMGDACPIPVIKAKKALQELEGPDVLEVLVDNEIAVQNVTKMASSSGGDVTSEKISEKEFKVIIRTDRTMPKRETQAMEEPVLCRTDKRKDTVVVISSDRMGEGNDELGAVLIKGFIFAVSQLDELPKAILFYNGGAKLTSEGSDSLEDLKSMEAQGVEIMTCGTCLDYYGLKEKLKVGTVTNMYSIVETMNQAGKIIRP</sequence>
<dbReference type="AlphaFoldDB" id="A0A2Y9BJ59"/>
<dbReference type="Gene3D" id="3.30.110.40">
    <property type="entry name" value="TusA-like domain"/>
    <property type="match status" value="1"/>
</dbReference>
<comment type="caution">
    <text evidence="3">The sequence shown here is derived from an EMBL/GenBank/DDBJ whole genome shotgun (WGS) entry which is preliminary data.</text>
</comment>
<dbReference type="SUPFAM" id="SSF64307">
    <property type="entry name" value="SirA-like"/>
    <property type="match status" value="1"/>
</dbReference>
<dbReference type="SUPFAM" id="SSF75169">
    <property type="entry name" value="DsrEFH-like"/>
    <property type="match status" value="1"/>
</dbReference>
<dbReference type="InterPro" id="IPR036868">
    <property type="entry name" value="TusA-like_sf"/>
</dbReference>
<dbReference type="Proteomes" id="UP000245845">
    <property type="component" value="Unassembled WGS sequence"/>
</dbReference>
<evidence type="ECO:0000313" key="3">
    <source>
        <dbReference type="EMBL" id="PWJ27873.1"/>
    </source>
</evidence>
<accession>A0A2Y9BJ59</accession>
<name>A0A2Y9BJ59_9FIRM</name>
<dbReference type="Pfam" id="PF02635">
    <property type="entry name" value="DsrE"/>
    <property type="match status" value="1"/>
</dbReference>
<protein>
    <submittedName>
        <fullName evidence="3">Selenium metabolism protein YedF</fullName>
    </submittedName>
</protein>
<evidence type="ECO:0000256" key="1">
    <source>
        <dbReference type="ARBA" id="ARBA00008984"/>
    </source>
</evidence>
<dbReference type="Pfam" id="PF01206">
    <property type="entry name" value="TusA"/>
    <property type="match status" value="1"/>
</dbReference>
<proteinExistence type="inferred from homology"/>
<dbReference type="InterPro" id="IPR027396">
    <property type="entry name" value="DsrEFH-like"/>
</dbReference>
<dbReference type="PANTHER" id="PTHR33279:SF6">
    <property type="entry name" value="SULFUR CARRIER PROTEIN YEDF-RELATED"/>
    <property type="match status" value="1"/>
</dbReference>
<evidence type="ECO:0000259" key="2">
    <source>
        <dbReference type="Pfam" id="PF01206"/>
    </source>
</evidence>